<evidence type="ECO:0000256" key="8">
    <source>
        <dbReference type="PROSITE-ProRule" id="PRU00124"/>
    </source>
</evidence>
<dbReference type="CDD" id="cd00112">
    <property type="entry name" value="LDLa"/>
    <property type="match status" value="3"/>
</dbReference>
<proteinExistence type="predicted"/>
<dbReference type="InterPro" id="IPR023415">
    <property type="entry name" value="LDLR_class-A_CS"/>
</dbReference>
<dbReference type="SUPFAM" id="SSF57424">
    <property type="entry name" value="LDL receptor-like module"/>
    <property type="match status" value="3"/>
</dbReference>
<reference evidence="10" key="1">
    <citation type="submission" date="2025-08" db="UniProtKB">
        <authorList>
            <consortium name="Ensembl"/>
        </authorList>
    </citation>
    <scope>IDENTIFICATION</scope>
</reference>
<dbReference type="Gene3D" id="4.10.400.10">
    <property type="entry name" value="Low-density Lipoprotein Receptor"/>
    <property type="match status" value="3"/>
</dbReference>
<comment type="caution">
    <text evidence="8">Lacks conserved residue(s) required for the propagation of feature annotation.</text>
</comment>
<dbReference type="GeneTree" id="ENSGT00940000178030"/>
<dbReference type="GO" id="GO:0012505">
    <property type="term" value="C:endomembrane system"/>
    <property type="evidence" value="ECO:0007669"/>
    <property type="project" value="UniProtKB-SubCell"/>
</dbReference>
<dbReference type="Proteomes" id="UP000264800">
    <property type="component" value="Unplaced"/>
</dbReference>
<dbReference type="PANTHER" id="PTHR24270:SF16">
    <property type="entry name" value="VERY LOW-DENSITY LIPOPROTEIN RECEPTOR"/>
    <property type="match status" value="1"/>
</dbReference>
<evidence type="ECO:0000256" key="4">
    <source>
        <dbReference type="ARBA" id="ARBA00022737"/>
    </source>
</evidence>
<name>A0A3Q3AQH4_KRYMA</name>
<dbReference type="GO" id="GO:0034185">
    <property type="term" value="F:apolipoprotein binding"/>
    <property type="evidence" value="ECO:0007669"/>
    <property type="project" value="TreeGrafter"/>
</dbReference>
<dbReference type="PRINTS" id="PR00261">
    <property type="entry name" value="LDLRECEPTOR"/>
</dbReference>
<evidence type="ECO:0000256" key="9">
    <source>
        <dbReference type="SAM" id="MobiDB-lite"/>
    </source>
</evidence>
<dbReference type="GO" id="GO:0005886">
    <property type="term" value="C:plasma membrane"/>
    <property type="evidence" value="ECO:0007669"/>
    <property type="project" value="TreeGrafter"/>
</dbReference>
<keyword evidence="5" id="KW-1133">Transmembrane helix</keyword>
<dbReference type="InterPro" id="IPR002172">
    <property type="entry name" value="LDrepeatLR_classA_rpt"/>
</dbReference>
<keyword evidence="3" id="KW-0812">Transmembrane</keyword>
<keyword evidence="6" id="KW-0472">Membrane</keyword>
<keyword evidence="11" id="KW-1185">Reference proteome</keyword>
<evidence type="ECO:0000256" key="2">
    <source>
        <dbReference type="ARBA" id="ARBA00004308"/>
    </source>
</evidence>
<evidence type="ECO:0000256" key="1">
    <source>
        <dbReference type="ARBA" id="ARBA00004167"/>
    </source>
</evidence>
<comment type="subcellular location">
    <subcellularLocation>
        <location evidence="2">Endomembrane system</location>
    </subcellularLocation>
    <subcellularLocation>
        <location evidence="1">Membrane</location>
        <topology evidence="1">Single-pass membrane protein</topology>
    </subcellularLocation>
</comment>
<keyword evidence="7 8" id="KW-1015">Disulfide bond</keyword>
<organism evidence="10 11">
    <name type="scientific">Kryptolebias marmoratus</name>
    <name type="common">Mangrove killifish</name>
    <name type="synonym">Rivulus marmoratus</name>
    <dbReference type="NCBI Taxonomy" id="37003"/>
    <lineage>
        <taxon>Eukaryota</taxon>
        <taxon>Metazoa</taxon>
        <taxon>Chordata</taxon>
        <taxon>Craniata</taxon>
        <taxon>Vertebrata</taxon>
        <taxon>Euteleostomi</taxon>
        <taxon>Actinopterygii</taxon>
        <taxon>Neopterygii</taxon>
        <taxon>Teleostei</taxon>
        <taxon>Neoteleostei</taxon>
        <taxon>Acanthomorphata</taxon>
        <taxon>Ovalentaria</taxon>
        <taxon>Atherinomorphae</taxon>
        <taxon>Cyprinodontiformes</taxon>
        <taxon>Rivulidae</taxon>
        <taxon>Kryptolebias</taxon>
    </lineage>
</organism>
<dbReference type="OMA" id="CFRMVIN"/>
<dbReference type="STRING" id="37003.ENSKMAP00000018676"/>
<feature type="disulfide bond" evidence="8">
    <location>
        <begin position="62"/>
        <end position="77"/>
    </location>
</feature>
<feature type="disulfide bond" evidence="8">
    <location>
        <begin position="107"/>
        <end position="125"/>
    </location>
</feature>
<evidence type="ECO:0000256" key="3">
    <source>
        <dbReference type="ARBA" id="ARBA00022692"/>
    </source>
</evidence>
<dbReference type="GO" id="GO:0016192">
    <property type="term" value="P:vesicle-mediated transport"/>
    <property type="evidence" value="ECO:0007669"/>
    <property type="project" value="UniProtKB-ARBA"/>
</dbReference>
<dbReference type="SMART" id="SM00192">
    <property type="entry name" value="LDLa"/>
    <property type="match status" value="3"/>
</dbReference>
<evidence type="ECO:0000256" key="7">
    <source>
        <dbReference type="ARBA" id="ARBA00023157"/>
    </source>
</evidence>
<dbReference type="InterPro" id="IPR050685">
    <property type="entry name" value="LDLR"/>
</dbReference>
<dbReference type="PANTHER" id="PTHR24270">
    <property type="entry name" value="LOW-DENSITY LIPOPROTEIN RECEPTOR-RELATED"/>
    <property type="match status" value="1"/>
</dbReference>
<dbReference type="PROSITE" id="PS01209">
    <property type="entry name" value="LDLRA_1"/>
    <property type="match status" value="1"/>
</dbReference>
<feature type="region of interest" description="Disordered" evidence="9">
    <location>
        <begin position="172"/>
        <end position="200"/>
    </location>
</feature>
<keyword evidence="4" id="KW-0677">Repeat</keyword>
<dbReference type="InterPro" id="IPR036055">
    <property type="entry name" value="LDL_receptor-like_sf"/>
</dbReference>
<sequence length="240" mass="26310">MERGTAQKVMMKSFVLPRVHLKVKLESSVAPAPESQTKVLKCRFGSRLCKDRTACVPLSHICDGERDCQDGSDEEGCGEYSSSDCFRMVINVNDHFVAYLNFGVSRCYGTGCVLLSHVCDGERDCPDGSDEEACGIYPDVDNHFLLICVWKKLYRLGLSVFLDDAENAPGASVQNEYLTEPPAPTEESTRPPTTPPCTSPSVLCPGSSICIKPTQMCDGRTDCPDGFDEKCVKRCPSQSE</sequence>
<dbReference type="Pfam" id="PF00057">
    <property type="entry name" value="Ldl_recept_a"/>
    <property type="match status" value="2"/>
</dbReference>
<accession>A0A3Q3AQH4</accession>
<dbReference type="PROSITE" id="PS50068">
    <property type="entry name" value="LDLRA_2"/>
    <property type="match status" value="3"/>
</dbReference>
<reference evidence="10" key="2">
    <citation type="submission" date="2025-09" db="UniProtKB">
        <authorList>
            <consortium name="Ensembl"/>
        </authorList>
    </citation>
    <scope>IDENTIFICATION</scope>
</reference>
<evidence type="ECO:0000256" key="5">
    <source>
        <dbReference type="ARBA" id="ARBA00022989"/>
    </source>
</evidence>
<feature type="disulfide bond" evidence="8">
    <location>
        <begin position="119"/>
        <end position="134"/>
    </location>
</feature>
<protein>
    <submittedName>
        <fullName evidence="10">Uncharacterized protein</fullName>
    </submittedName>
</protein>
<evidence type="ECO:0000313" key="10">
    <source>
        <dbReference type="Ensembl" id="ENSKMAP00000018676.1"/>
    </source>
</evidence>
<dbReference type="Ensembl" id="ENSKMAT00000018936.1">
    <property type="protein sequence ID" value="ENSKMAP00000018676.1"/>
    <property type="gene ID" value="ENSKMAG00000013883.1"/>
</dbReference>
<evidence type="ECO:0000256" key="6">
    <source>
        <dbReference type="ARBA" id="ARBA00023136"/>
    </source>
</evidence>
<dbReference type="AlphaFoldDB" id="A0A3Q3AQH4"/>
<evidence type="ECO:0000313" key="11">
    <source>
        <dbReference type="Proteomes" id="UP000264800"/>
    </source>
</evidence>